<comment type="caution">
    <text evidence="5">The sequence shown here is derived from an EMBL/GenBank/DDBJ whole genome shotgun (WGS) entry which is preliminary data.</text>
</comment>
<dbReference type="InterPro" id="IPR019734">
    <property type="entry name" value="TPR_rpt"/>
</dbReference>
<organism evidence="5 6">
    <name type="scientific">Dyella japonica DSM 16301</name>
    <dbReference type="NCBI Taxonomy" id="1440762"/>
    <lineage>
        <taxon>Bacteria</taxon>
        <taxon>Pseudomonadati</taxon>
        <taxon>Pseudomonadota</taxon>
        <taxon>Gammaproteobacteria</taxon>
        <taxon>Lysobacterales</taxon>
        <taxon>Rhodanobacteraceae</taxon>
        <taxon>Dyella</taxon>
    </lineage>
</organism>
<evidence type="ECO:0000313" key="6">
    <source>
        <dbReference type="Proteomes" id="UP000035481"/>
    </source>
</evidence>
<dbReference type="SUPFAM" id="SSF48452">
    <property type="entry name" value="TPR-like"/>
    <property type="match status" value="1"/>
</dbReference>
<name>A0A0G9H6F1_9GAMM</name>
<keyword evidence="1" id="KW-0677">Repeat</keyword>
<evidence type="ECO:0000256" key="3">
    <source>
        <dbReference type="PROSITE-ProRule" id="PRU00339"/>
    </source>
</evidence>
<dbReference type="PATRIC" id="fig|1440762.4.peg.360"/>
<evidence type="ECO:0000313" key="5">
    <source>
        <dbReference type="EMBL" id="KLD64804.1"/>
    </source>
</evidence>
<dbReference type="Pfam" id="PF13174">
    <property type="entry name" value="TPR_6"/>
    <property type="match status" value="1"/>
</dbReference>
<dbReference type="OrthoDB" id="9814042at2"/>
<dbReference type="AlphaFoldDB" id="A0A0G9H6F1"/>
<dbReference type="PANTHER" id="PTHR44227:SF3">
    <property type="entry name" value="PROTEIN O-MANNOSYL-TRANSFERASE TMTC4"/>
    <property type="match status" value="1"/>
</dbReference>
<gene>
    <name evidence="5" type="ORF">Y882_05070</name>
</gene>
<feature type="region of interest" description="Disordered" evidence="4">
    <location>
        <begin position="23"/>
        <end position="47"/>
    </location>
</feature>
<dbReference type="Pfam" id="PF13181">
    <property type="entry name" value="TPR_8"/>
    <property type="match status" value="2"/>
</dbReference>
<dbReference type="SMART" id="SM00028">
    <property type="entry name" value="TPR"/>
    <property type="match status" value="3"/>
</dbReference>
<dbReference type="PROSITE" id="PS50005">
    <property type="entry name" value="TPR"/>
    <property type="match status" value="2"/>
</dbReference>
<protein>
    <submittedName>
        <fullName evidence="5">Pilus assembly protein PilW</fullName>
    </submittedName>
</protein>
<reference evidence="5 6" key="1">
    <citation type="journal article" date="2015" name="Antonie Van Leeuwenhoek">
        <title>A phylogenomic and molecular marker based taxonomic framework for the order Xanthomonadales: proposal to transfer the families Algiphilaceae and Solimonadaceae to the order Nevskiales ord. nov. and to create a new family within the order Xanthomonadales, the family Rhodanobacteraceae fam. nov., containing the genus Rhodanobacter and its closest relatives.</title>
        <authorList>
            <person name="Naushad S."/>
            <person name="Adeolu M."/>
            <person name="Wong S."/>
            <person name="Sohail M."/>
            <person name="Schellhorn H.E."/>
            <person name="Gupta R.S."/>
        </authorList>
    </citation>
    <scope>NUCLEOTIDE SEQUENCE [LARGE SCALE GENOMIC DNA]</scope>
    <source>
        <strain evidence="5 6">DSM 16301</strain>
    </source>
</reference>
<dbReference type="InterPro" id="IPR011990">
    <property type="entry name" value="TPR-like_helical_dom_sf"/>
</dbReference>
<proteinExistence type="predicted"/>
<accession>A0A0G9H6F1</accession>
<dbReference type="Proteomes" id="UP000035481">
    <property type="component" value="Unassembled WGS sequence"/>
</dbReference>
<keyword evidence="2 3" id="KW-0802">TPR repeat</keyword>
<feature type="repeat" description="TPR" evidence="3">
    <location>
        <begin position="153"/>
        <end position="186"/>
    </location>
</feature>
<evidence type="ECO:0000256" key="1">
    <source>
        <dbReference type="ARBA" id="ARBA00022737"/>
    </source>
</evidence>
<dbReference type="PANTHER" id="PTHR44227">
    <property type="match status" value="1"/>
</dbReference>
<evidence type="ECO:0000256" key="2">
    <source>
        <dbReference type="ARBA" id="ARBA00022803"/>
    </source>
</evidence>
<dbReference type="NCBIfam" id="TIGR02521">
    <property type="entry name" value="type_IV_pilW"/>
    <property type="match status" value="1"/>
</dbReference>
<evidence type="ECO:0000256" key="4">
    <source>
        <dbReference type="SAM" id="MobiDB-lite"/>
    </source>
</evidence>
<feature type="repeat" description="TPR" evidence="3">
    <location>
        <begin position="48"/>
        <end position="81"/>
    </location>
</feature>
<dbReference type="EMBL" id="JPLA01000013">
    <property type="protein sequence ID" value="KLD64804.1"/>
    <property type="molecule type" value="Genomic_DNA"/>
</dbReference>
<dbReference type="PROSITE" id="PS51257">
    <property type="entry name" value="PROKAR_LIPOPROTEIN"/>
    <property type="match status" value="1"/>
</dbReference>
<dbReference type="RefSeq" id="WP_046970792.1">
    <property type="nucleotide sequence ID" value="NZ_JPLA01000013.1"/>
</dbReference>
<feature type="compositionally biased region" description="Low complexity" evidence="4">
    <location>
        <begin position="23"/>
        <end position="33"/>
    </location>
</feature>
<dbReference type="STRING" id="1440762.Y882_05070"/>
<dbReference type="InterPro" id="IPR052346">
    <property type="entry name" value="O-mannosyl-transferase_TMTC"/>
</dbReference>
<sequence>MRLDRVVLGAGVAMLLAACVPVSKTGSSSSEGSKITRQSKAEQKQEGARIHTELAQQYMANGDLEDAMVKINKAMQFDPTYVPAQTVAAVIYERINDLPNAELHYRKAVTLAPDKGDPNNNLGWFLCNREGKAAESQAYFQKAVADPFYQTPSLAWTNAGICQAKAQNMAAAEADFRKAIEIDAQNGGALYQLANVLYLQNDAFRARAFIQRFDALGQPTAGSLKLGHDIEARLGNTDAALNYSRRLQSQFPDSEQARALDATARQ</sequence>
<dbReference type="InterPro" id="IPR013360">
    <property type="entry name" value="Pilus_4_PilW"/>
</dbReference>
<dbReference type="Gene3D" id="1.25.40.10">
    <property type="entry name" value="Tetratricopeptide repeat domain"/>
    <property type="match status" value="1"/>
</dbReference>